<keyword evidence="1" id="KW-0813">Transport</keyword>
<dbReference type="PROSITE" id="PS51196">
    <property type="entry name" value="SECA_MOTOR_DEAD"/>
    <property type="match status" value="1"/>
</dbReference>
<reference evidence="5" key="1">
    <citation type="submission" date="2018-05" db="EMBL/GenBank/DDBJ databases">
        <authorList>
            <person name="Lanie J.A."/>
            <person name="Ng W.-L."/>
            <person name="Kazmierczak K.M."/>
            <person name="Andrzejewski T.M."/>
            <person name="Davidsen T.M."/>
            <person name="Wayne K.J."/>
            <person name="Tettelin H."/>
            <person name="Glass J.I."/>
            <person name="Rusch D."/>
            <person name="Podicherti R."/>
            <person name="Tsui H.-C.T."/>
            <person name="Winkler M.E."/>
        </authorList>
    </citation>
    <scope>NUCLEOTIDE SEQUENCE</scope>
</reference>
<evidence type="ECO:0000256" key="1">
    <source>
        <dbReference type="ARBA" id="ARBA00022927"/>
    </source>
</evidence>
<dbReference type="GO" id="GO:0043952">
    <property type="term" value="P:protein transport by the Sec complex"/>
    <property type="evidence" value="ECO:0007669"/>
    <property type="project" value="TreeGrafter"/>
</dbReference>
<dbReference type="SUPFAM" id="SSF52540">
    <property type="entry name" value="P-loop containing nucleoside triphosphate hydrolases"/>
    <property type="match status" value="1"/>
</dbReference>
<dbReference type="GO" id="GO:0006886">
    <property type="term" value="P:intracellular protein transport"/>
    <property type="evidence" value="ECO:0007669"/>
    <property type="project" value="InterPro"/>
</dbReference>
<protein>
    <submittedName>
        <fullName evidence="5">Uncharacterized protein</fullName>
    </submittedName>
</protein>
<dbReference type="PROSITE" id="PS51192">
    <property type="entry name" value="HELICASE_ATP_BIND_1"/>
    <property type="match status" value="1"/>
</dbReference>
<dbReference type="Gene3D" id="3.40.50.300">
    <property type="entry name" value="P-loop containing nucleotide triphosphate hydrolases"/>
    <property type="match status" value="1"/>
</dbReference>
<dbReference type="PANTHER" id="PTHR30612:SF0">
    <property type="entry name" value="CHLOROPLAST PROTEIN-TRANSPORTING ATPASE"/>
    <property type="match status" value="1"/>
</dbReference>
<gene>
    <name evidence="5" type="ORF">METZ01_LOCUS313908</name>
</gene>
<dbReference type="GO" id="GO:0005886">
    <property type="term" value="C:plasma membrane"/>
    <property type="evidence" value="ECO:0007669"/>
    <property type="project" value="TreeGrafter"/>
</dbReference>
<dbReference type="InterPro" id="IPR000185">
    <property type="entry name" value="SecA"/>
</dbReference>
<evidence type="ECO:0000259" key="4">
    <source>
        <dbReference type="PROSITE" id="PS51196"/>
    </source>
</evidence>
<sequence>MVNLGSLLSSIFATDNKKKLKEFSHFVTKINALEEQYSCKNHEQILKDVENLKNKSLNGHDQNELISDSFAVVREAAKRTLKQRHFDVQLMGGLVLHHGGIAEMKTGEGKTLVSTLAAFLNSLSGNGVHIVTVNDYLAKRDSEWMGQIFKYLGLSVGCLTNDLVGIEARKEMYNCDITYGTNNEFGFDYLRDNLKAQKKNIVQRGHHFCIVDEVDSILIDESRTPLVISGATEDKTNLYNTIDRFIPFLDQ</sequence>
<dbReference type="SMART" id="SM00957">
    <property type="entry name" value="SecA_DEAD"/>
    <property type="match status" value="1"/>
</dbReference>
<dbReference type="GO" id="GO:0006605">
    <property type="term" value="P:protein targeting"/>
    <property type="evidence" value="ECO:0007669"/>
    <property type="project" value="InterPro"/>
</dbReference>
<name>A0A382NIL0_9ZZZZ</name>
<accession>A0A382NIL0</accession>
<dbReference type="GO" id="GO:0031522">
    <property type="term" value="C:cell envelope Sec protein transport complex"/>
    <property type="evidence" value="ECO:0007669"/>
    <property type="project" value="TreeGrafter"/>
</dbReference>
<dbReference type="PANTHER" id="PTHR30612">
    <property type="entry name" value="SECA INNER MEMBRANE COMPONENT OF SEC PROTEIN SECRETION SYSTEM"/>
    <property type="match status" value="1"/>
</dbReference>
<feature type="domain" description="Helicase ATP-binding" evidence="3">
    <location>
        <begin position="91"/>
        <end position="251"/>
    </location>
</feature>
<dbReference type="GO" id="GO:0005524">
    <property type="term" value="F:ATP binding"/>
    <property type="evidence" value="ECO:0007669"/>
    <property type="project" value="InterPro"/>
</dbReference>
<keyword evidence="1" id="KW-0653">Protein transport</keyword>
<evidence type="ECO:0000256" key="2">
    <source>
        <dbReference type="ARBA" id="ARBA00023010"/>
    </source>
</evidence>
<dbReference type="AlphaFoldDB" id="A0A382NIL0"/>
<evidence type="ECO:0000313" key="5">
    <source>
        <dbReference type="EMBL" id="SVC61054.1"/>
    </source>
</evidence>
<dbReference type="GO" id="GO:0017038">
    <property type="term" value="P:protein import"/>
    <property type="evidence" value="ECO:0007669"/>
    <property type="project" value="InterPro"/>
</dbReference>
<dbReference type="PRINTS" id="PR00906">
    <property type="entry name" value="SECA"/>
</dbReference>
<feature type="non-terminal residue" evidence="5">
    <location>
        <position position="251"/>
    </location>
</feature>
<dbReference type="CDD" id="cd17928">
    <property type="entry name" value="DEXDc_SecA"/>
    <property type="match status" value="1"/>
</dbReference>
<dbReference type="Pfam" id="PF07517">
    <property type="entry name" value="SecA_DEAD"/>
    <property type="match status" value="1"/>
</dbReference>
<dbReference type="InterPro" id="IPR027417">
    <property type="entry name" value="P-loop_NTPase"/>
</dbReference>
<dbReference type="GO" id="GO:0005829">
    <property type="term" value="C:cytosol"/>
    <property type="evidence" value="ECO:0007669"/>
    <property type="project" value="TreeGrafter"/>
</dbReference>
<evidence type="ECO:0000259" key="3">
    <source>
        <dbReference type="PROSITE" id="PS51192"/>
    </source>
</evidence>
<proteinExistence type="predicted"/>
<dbReference type="EMBL" id="UINC01100754">
    <property type="protein sequence ID" value="SVC61054.1"/>
    <property type="molecule type" value="Genomic_DNA"/>
</dbReference>
<dbReference type="InterPro" id="IPR014018">
    <property type="entry name" value="SecA_motor_DEAD"/>
</dbReference>
<organism evidence="5">
    <name type="scientific">marine metagenome</name>
    <dbReference type="NCBI Taxonomy" id="408172"/>
    <lineage>
        <taxon>unclassified sequences</taxon>
        <taxon>metagenomes</taxon>
        <taxon>ecological metagenomes</taxon>
    </lineage>
</organism>
<keyword evidence="2" id="KW-0811">Translocation</keyword>
<feature type="domain" description="SecA family profile" evidence="4">
    <location>
        <begin position="5"/>
        <end position="251"/>
    </location>
</feature>
<dbReference type="InterPro" id="IPR014001">
    <property type="entry name" value="Helicase_ATP-bd"/>
</dbReference>
<dbReference type="InterPro" id="IPR011115">
    <property type="entry name" value="SecA_DEAD"/>
</dbReference>